<name>A0A1H1VK99_9ACTN</name>
<gene>
    <name evidence="2" type="ORF">SAMN04489812_3247</name>
</gene>
<evidence type="ECO:0000313" key="3">
    <source>
        <dbReference type="Proteomes" id="UP000199103"/>
    </source>
</evidence>
<evidence type="ECO:0000256" key="1">
    <source>
        <dbReference type="SAM" id="SignalP"/>
    </source>
</evidence>
<reference evidence="2 3" key="1">
    <citation type="submission" date="2016-10" db="EMBL/GenBank/DDBJ databases">
        <authorList>
            <person name="de Groot N.N."/>
        </authorList>
    </citation>
    <scope>NUCLEOTIDE SEQUENCE [LARGE SCALE GENOMIC DNA]</scope>
    <source>
        <strain evidence="2 3">DSM 21800</strain>
    </source>
</reference>
<dbReference type="Proteomes" id="UP000199103">
    <property type="component" value="Chromosome I"/>
</dbReference>
<accession>A0A1H1VK99</accession>
<evidence type="ECO:0000313" key="2">
    <source>
        <dbReference type="EMBL" id="SDS85125.1"/>
    </source>
</evidence>
<sequence>MRRLLIIASLCLSLLGCSIGNADDELVSAGEVESIAKVVLPPGTVLLSAVEDGFQDWHLTAAARMAKSDLPAFLTDSGLGEPTAGLRSVHTKDRRHDSDSWDPDAVTSFSGIRSQLRDDAYRSVLIDTSSDTVVVVYLTAFTT</sequence>
<feature type="chain" id="PRO_5009263377" evidence="1">
    <location>
        <begin position="23"/>
        <end position="143"/>
    </location>
</feature>
<keyword evidence="3" id="KW-1185">Reference proteome</keyword>
<feature type="signal peptide" evidence="1">
    <location>
        <begin position="1"/>
        <end position="22"/>
    </location>
</feature>
<dbReference type="EMBL" id="LT629772">
    <property type="protein sequence ID" value="SDS85125.1"/>
    <property type="molecule type" value="Genomic_DNA"/>
</dbReference>
<protein>
    <submittedName>
        <fullName evidence="2">Uncharacterized protein</fullName>
    </submittedName>
</protein>
<proteinExistence type="predicted"/>
<dbReference type="RefSeq" id="WP_091526447.1">
    <property type="nucleotide sequence ID" value="NZ_LT629772.1"/>
</dbReference>
<dbReference type="AlphaFoldDB" id="A0A1H1VK99"/>
<dbReference type="PROSITE" id="PS51257">
    <property type="entry name" value="PROKAR_LIPOPROTEIN"/>
    <property type="match status" value="1"/>
</dbReference>
<organism evidence="2 3">
    <name type="scientific">Microlunatus soli</name>
    <dbReference type="NCBI Taxonomy" id="630515"/>
    <lineage>
        <taxon>Bacteria</taxon>
        <taxon>Bacillati</taxon>
        <taxon>Actinomycetota</taxon>
        <taxon>Actinomycetes</taxon>
        <taxon>Propionibacteriales</taxon>
        <taxon>Propionibacteriaceae</taxon>
        <taxon>Microlunatus</taxon>
    </lineage>
</organism>
<keyword evidence="1" id="KW-0732">Signal</keyword>